<proteinExistence type="predicted"/>
<evidence type="ECO:0000313" key="2">
    <source>
        <dbReference type="EMBL" id="ORC87935.1"/>
    </source>
</evidence>
<dbReference type="InterPro" id="IPR057429">
    <property type="entry name" value="WH_eIF2D"/>
</dbReference>
<dbReference type="Pfam" id="PF26292">
    <property type="entry name" value="PUA_elF2D"/>
    <property type="match status" value="1"/>
</dbReference>
<dbReference type="Pfam" id="PF17832">
    <property type="entry name" value="Pre-PUA"/>
    <property type="match status" value="1"/>
</dbReference>
<dbReference type="Pfam" id="PF01253">
    <property type="entry name" value="SUI1"/>
    <property type="match status" value="1"/>
</dbReference>
<name>A0A1X0NTA4_9TRYP</name>
<organism evidence="2 3">
    <name type="scientific">Trypanosoma theileri</name>
    <dbReference type="NCBI Taxonomy" id="67003"/>
    <lineage>
        <taxon>Eukaryota</taxon>
        <taxon>Discoba</taxon>
        <taxon>Euglenozoa</taxon>
        <taxon>Kinetoplastea</taxon>
        <taxon>Metakinetoplastina</taxon>
        <taxon>Trypanosomatida</taxon>
        <taxon>Trypanosomatidae</taxon>
        <taxon>Trypanosoma</taxon>
    </lineage>
</organism>
<dbReference type="InterPro" id="IPR036877">
    <property type="entry name" value="SUI1_dom_sf"/>
</dbReference>
<dbReference type="STRING" id="67003.A0A1X0NTA4"/>
<dbReference type="PANTHER" id="PTHR12217">
    <property type="entry name" value="EUKARYOTIC TRANSLATION INITIATION FACTOR 2D"/>
    <property type="match status" value="1"/>
</dbReference>
<dbReference type="InterPro" id="IPR039757">
    <property type="entry name" value="EIF2D"/>
</dbReference>
<dbReference type="VEuPathDB" id="TriTrypDB:TM35_000191790"/>
<dbReference type="InterPro" id="IPR048248">
    <property type="entry name" value="PUA_eIF2d-like"/>
</dbReference>
<comment type="caution">
    <text evidence="2">The sequence shown here is derived from an EMBL/GenBank/DDBJ whole genome shotgun (WGS) entry which is preliminary data.</text>
</comment>
<sequence>MFHKKHTVKGQEAVSKKESKRIRETIFGYFGKDYLECLESFWKKSDAVTQITWDFSTGGSASFYLVNKIPLVISTSSLPDDSNGLLPRGEIVFIPTLFFLMIMRAYYKGEDVTHTTYFGSSVWTRGATSEYILSGAHLMMPGILDLKVQNDKLLRVGEIVFIFTAGMSWPYGIGLATSDLVNSSQRGRGVYVLHSYRDSLWDSYFMVFNTSWASITPALPVEFQETLVNERLLQSEDIQNEVTNEENGVENEEKEIYEVTETTGSDICDDEDLLIKSTLERLSTDDALLDFALCEAIKGITKSMLPLPLTEFSPLLLSNYPRIPGETMQIDLKQTKHKKMLSYLRLRSDALTVSEISKGVFSVVQINKSCELFRKHRLDYGEFLQQVHEPAKEMEILEAEQQALREGGKGYIKRRIVSIETLFSPRGGDAMELKRIICTGLFDNEIQQNFLYSKDIDNDFLDELYSRKSLSENLRKYIIGKGLLKIEGKGEGSPFVELTGALSFLRKDSVSQLRITEIENFIFQHLYTSVHQIIIEANPVINGVVTSKSFFTRITRRNKLPKILIYTEKRQGNKIVTVVKYLDTYGFDLSALANQWKQLFSTSCCVHDPSKDFQKLKQGTKVTLELHLGGGWLSKLTTVLEKELGLPQHLITAASK</sequence>
<feature type="domain" description="SUI1" evidence="1">
    <location>
        <begin position="563"/>
        <end position="644"/>
    </location>
</feature>
<dbReference type="EMBL" id="NBCO01000019">
    <property type="protein sequence ID" value="ORC87935.1"/>
    <property type="molecule type" value="Genomic_DNA"/>
</dbReference>
<keyword evidence="3" id="KW-1185">Reference proteome</keyword>
<keyword evidence="2" id="KW-0396">Initiation factor</keyword>
<protein>
    <submittedName>
        <fullName evidence="2">Translation initiation factor 2D</fullName>
    </submittedName>
</protein>
<keyword evidence="2" id="KW-0648">Protein biosynthesis</keyword>
<dbReference type="InterPro" id="IPR041366">
    <property type="entry name" value="Pre-PUA"/>
</dbReference>
<dbReference type="InterPro" id="IPR001950">
    <property type="entry name" value="SUI1"/>
</dbReference>
<dbReference type="OrthoDB" id="199771at2759"/>
<dbReference type="AlphaFoldDB" id="A0A1X0NTA4"/>
<dbReference type="SUPFAM" id="SSF55159">
    <property type="entry name" value="eIF1-like"/>
    <property type="match status" value="1"/>
</dbReference>
<dbReference type="GO" id="GO:0001731">
    <property type="term" value="P:formation of translation preinitiation complex"/>
    <property type="evidence" value="ECO:0007669"/>
    <property type="project" value="InterPro"/>
</dbReference>
<dbReference type="SUPFAM" id="SSF88697">
    <property type="entry name" value="PUA domain-like"/>
    <property type="match status" value="1"/>
</dbReference>
<dbReference type="InterPro" id="IPR015947">
    <property type="entry name" value="PUA-like_sf"/>
</dbReference>
<evidence type="ECO:0000259" key="1">
    <source>
        <dbReference type="PROSITE" id="PS50296"/>
    </source>
</evidence>
<dbReference type="PROSITE" id="PS50296">
    <property type="entry name" value="SUI1"/>
    <property type="match status" value="1"/>
</dbReference>
<dbReference type="PROSITE" id="PS50890">
    <property type="entry name" value="PUA"/>
    <property type="match status" value="1"/>
</dbReference>
<dbReference type="PANTHER" id="PTHR12217:SF4">
    <property type="entry name" value="EUKARYOTIC TRANSLATION INITIATION FACTOR 2D"/>
    <property type="match status" value="1"/>
</dbReference>
<dbReference type="GO" id="GO:0003743">
    <property type="term" value="F:translation initiation factor activity"/>
    <property type="evidence" value="ECO:0007669"/>
    <property type="project" value="UniProtKB-KW"/>
</dbReference>
<gene>
    <name evidence="2" type="ORF">TM35_000191790</name>
</gene>
<dbReference type="Gene3D" id="3.30.780.10">
    <property type="entry name" value="SUI1-like domain"/>
    <property type="match status" value="1"/>
</dbReference>
<dbReference type="GeneID" id="39986457"/>
<reference evidence="2 3" key="1">
    <citation type="submission" date="2017-03" db="EMBL/GenBank/DDBJ databases">
        <title>An alternative strategy for trypanosome survival in the mammalian bloodstream revealed through genome and transcriptome analysis of the ubiquitous bovine parasite Trypanosoma (Megatrypanum) theileri.</title>
        <authorList>
            <person name="Kelly S."/>
            <person name="Ivens A."/>
            <person name="Mott A."/>
            <person name="O'Neill E."/>
            <person name="Emms D."/>
            <person name="Macleod O."/>
            <person name="Voorheis P."/>
            <person name="Matthews J."/>
            <person name="Matthews K."/>
            <person name="Carrington M."/>
        </authorList>
    </citation>
    <scope>NUCLEOTIDE SEQUENCE [LARGE SCALE GENOMIC DNA]</scope>
    <source>
        <strain evidence="2">Edinburgh</strain>
    </source>
</reference>
<accession>A0A1X0NTA4</accession>
<dbReference type="Pfam" id="PF25304">
    <property type="entry name" value="WHD_eIF2D"/>
    <property type="match status" value="1"/>
</dbReference>
<dbReference type="Proteomes" id="UP000192257">
    <property type="component" value="Unassembled WGS sequence"/>
</dbReference>
<evidence type="ECO:0000313" key="3">
    <source>
        <dbReference type="Proteomes" id="UP000192257"/>
    </source>
</evidence>
<dbReference type="RefSeq" id="XP_028882001.1">
    <property type="nucleotide sequence ID" value="XM_029026677.1"/>
</dbReference>
<dbReference type="Gene3D" id="3.10.400.20">
    <property type="match status" value="1"/>
</dbReference>